<organism evidence="7 8">
    <name type="scientific">Acipenser ruthenus</name>
    <name type="common">Sterlet sturgeon</name>
    <dbReference type="NCBI Taxonomy" id="7906"/>
    <lineage>
        <taxon>Eukaryota</taxon>
        <taxon>Metazoa</taxon>
        <taxon>Chordata</taxon>
        <taxon>Craniata</taxon>
        <taxon>Vertebrata</taxon>
        <taxon>Euteleostomi</taxon>
        <taxon>Actinopterygii</taxon>
        <taxon>Chondrostei</taxon>
        <taxon>Acipenseriformes</taxon>
        <taxon>Acipenseridae</taxon>
        <taxon>Acipenser</taxon>
    </lineage>
</organism>
<evidence type="ECO:0000256" key="1">
    <source>
        <dbReference type="ARBA" id="ARBA00004167"/>
    </source>
</evidence>
<evidence type="ECO:0000256" key="2">
    <source>
        <dbReference type="ARBA" id="ARBA00005688"/>
    </source>
</evidence>
<dbReference type="Pfam" id="PF02060">
    <property type="entry name" value="ISK_Channel"/>
    <property type="match status" value="1"/>
</dbReference>
<dbReference type="GO" id="GO:0086091">
    <property type="term" value="P:regulation of heart rate by cardiac conduction"/>
    <property type="evidence" value="ECO:0007669"/>
    <property type="project" value="TreeGrafter"/>
</dbReference>
<keyword evidence="8" id="KW-1185">Reference proteome</keyword>
<dbReference type="Proteomes" id="UP000289886">
    <property type="component" value="Unassembled WGS sequence"/>
</dbReference>
<keyword evidence="5 6" id="KW-0472">Membrane</keyword>
<dbReference type="GO" id="GO:0015459">
    <property type="term" value="F:potassium channel regulator activity"/>
    <property type="evidence" value="ECO:0007669"/>
    <property type="project" value="TreeGrafter"/>
</dbReference>
<dbReference type="EMBL" id="SCEB01001599">
    <property type="protein sequence ID" value="RXM96478.1"/>
    <property type="molecule type" value="Genomic_DNA"/>
</dbReference>
<dbReference type="GO" id="GO:0005251">
    <property type="term" value="F:delayed rectifier potassium channel activity"/>
    <property type="evidence" value="ECO:0007669"/>
    <property type="project" value="TreeGrafter"/>
</dbReference>
<dbReference type="GO" id="GO:0008076">
    <property type="term" value="C:voltage-gated potassium channel complex"/>
    <property type="evidence" value="ECO:0007669"/>
    <property type="project" value="TreeGrafter"/>
</dbReference>
<dbReference type="AlphaFoldDB" id="A0A444V7W1"/>
<evidence type="ECO:0000256" key="6">
    <source>
        <dbReference type="SAM" id="Phobius"/>
    </source>
</evidence>
<name>A0A444V7W1_ACIRT</name>
<sequence>MSVVNDTRLESLLASLLQEYLNRTAAAGRVTPQDESMRTLYIVLMMGFFSFFTFAIMLRYIRSKKLEHSHDPYNLYIANDWAAGSSALTHTNTSNSNTSNSSWVIHNHMVTEGAIRHIPG</sequence>
<proteinExistence type="inferred from homology"/>
<evidence type="ECO:0000256" key="3">
    <source>
        <dbReference type="ARBA" id="ARBA00022692"/>
    </source>
</evidence>
<dbReference type="GO" id="GO:0060307">
    <property type="term" value="P:regulation of ventricular cardiac muscle cell membrane repolarization"/>
    <property type="evidence" value="ECO:0007669"/>
    <property type="project" value="TreeGrafter"/>
</dbReference>
<protein>
    <submittedName>
        <fullName evidence="7">Potassium voltage-gated channel subfamily E member 1</fullName>
    </submittedName>
</protein>
<comment type="subcellular location">
    <subcellularLocation>
        <location evidence="1">Membrane</location>
        <topology evidence="1">Single-pass membrane protein</topology>
    </subcellularLocation>
</comment>
<evidence type="ECO:0000313" key="7">
    <source>
        <dbReference type="EMBL" id="RXM96478.1"/>
    </source>
</evidence>
<dbReference type="PANTHER" id="PTHR15282">
    <property type="entry name" value="POTASSIUM VOLTAGE-GATED CHANNEL SUBFAMILY E MEMBER 1, 3"/>
    <property type="match status" value="1"/>
</dbReference>
<dbReference type="GO" id="GO:1902282">
    <property type="term" value="F:voltage-gated potassium channel activity involved in ventricular cardiac muscle cell action potential repolarization"/>
    <property type="evidence" value="ECO:0007669"/>
    <property type="project" value="TreeGrafter"/>
</dbReference>
<comment type="similarity">
    <text evidence="2">Belongs to the potassium channel KCNE family.</text>
</comment>
<feature type="transmembrane region" description="Helical" evidence="6">
    <location>
        <begin position="40"/>
        <end position="61"/>
    </location>
</feature>
<evidence type="ECO:0000313" key="8">
    <source>
        <dbReference type="Proteomes" id="UP000289886"/>
    </source>
</evidence>
<comment type="caution">
    <text evidence="7">The sequence shown here is derived from an EMBL/GenBank/DDBJ whole genome shotgun (WGS) entry which is preliminary data.</text>
</comment>
<evidence type="ECO:0000256" key="5">
    <source>
        <dbReference type="ARBA" id="ARBA00023136"/>
    </source>
</evidence>
<dbReference type="PRINTS" id="PR00168">
    <property type="entry name" value="KCNECHANNEL"/>
</dbReference>
<keyword evidence="4 6" id="KW-1133">Transmembrane helix</keyword>
<keyword evidence="3 6" id="KW-0812">Transmembrane</keyword>
<reference evidence="7 8" key="1">
    <citation type="submission" date="2019-01" db="EMBL/GenBank/DDBJ databases">
        <title>Draft Genome and Complete Hox-Cluster Characterization of the Sterlet Sturgeon (Acipenser ruthenus).</title>
        <authorList>
            <person name="Wei Q."/>
        </authorList>
    </citation>
    <scope>NUCLEOTIDE SEQUENCE [LARGE SCALE GENOMIC DNA]</scope>
    <source>
        <strain evidence="7">WHYD16114868_AA</strain>
        <tissue evidence="7">Blood</tissue>
    </source>
</reference>
<dbReference type="PANTHER" id="PTHR15282:SF10">
    <property type="entry name" value="POTASSIUM VOLTAGE-GATED CHANNEL SUBFAMILY E MEMBER 1"/>
    <property type="match status" value="1"/>
</dbReference>
<dbReference type="InterPro" id="IPR000369">
    <property type="entry name" value="K_chnl_KCNE"/>
</dbReference>
<dbReference type="GO" id="GO:0097623">
    <property type="term" value="P:potassium ion export across plasma membrane"/>
    <property type="evidence" value="ECO:0007669"/>
    <property type="project" value="TreeGrafter"/>
</dbReference>
<evidence type="ECO:0000256" key="4">
    <source>
        <dbReference type="ARBA" id="ARBA00022989"/>
    </source>
</evidence>
<dbReference type="GO" id="GO:0044325">
    <property type="term" value="F:transmembrane transporter binding"/>
    <property type="evidence" value="ECO:0007669"/>
    <property type="project" value="TreeGrafter"/>
</dbReference>
<gene>
    <name evidence="7" type="ORF">EOD39_15633</name>
</gene>
<accession>A0A444V7W1</accession>